<proteinExistence type="predicted"/>
<comment type="caution">
    <text evidence="2">The sequence shown here is derived from an EMBL/GenBank/DDBJ whole genome shotgun (WGS) entry which is preliminary data.</text>
</comment>
<dbReference type="GO" id="GO:0032153">
    <property type="term" value="C:cell division site"/>
    <property type="evidence" value="ECO:0007669"/>
    <property type="project" value="TreeGrafter"/>
</dbReference>
<dbReference type="EMBL" id="MCFC01000005">
    <property type="protein sequence ID" value="ORY33795.1"/>
    <property type="molecule type" value="Genomic_DNA"/>
</dbReference>
<evidence type="ECO:0000313" key="3">
    <source>
        <dbReference type="Proteomes" id="UP000193986"/>
    </source>
</evidence>
<sequence>MPIQYPSLTNYIPYGAHVIILFTLSFASLVLVILITFSSPFIPSINFLRLPSQSGDTTFGGFGWCAPGFCLPNAVAYEYGTQVNKALTGGMMLWAISVIFTFFTLLAIIPLLFVHESRALRYVGNRTFFIFFSNLSALVVSLAWLFSIYGWSIAHRSFQLAGTEVHLGSAIWMGLTASICTIILVLLSWPRDAWDGSGQGKTVGPHGLPGPTGNGYYHYKRTTREVVPRY</sequence>
<dbReference type="PANTHER" id="PTHR28013">
    <property type="entry name" value="PROTEIN DCV1-RELATED"/>
    <property type="match status" value="1"/>
</dbReference>
<name>A0A1Y2BI68_9TREE</name>
<keyword evidence="1" id="KW-0472">Membrane</keyword>
<feature type="transmembrane region" description="Helical" evidence="1">
    <location>
        <begin position="127"/>
        <end position="149"/>
    </location>
</feature>
<dbReference type="GO" id="GO:0005886">
    <property type="term" value="C:plasma membrane"/>
    <property type="evidence" value="ECO:0007669"/>
    <property type="project" value="TreeGrafter"/>
</dbReference>
<dbReference type="GO" id="GO:0035838">
    <property type="term" value="C:growing cell tip"/>
    <property type="evidence" value="ECO:0007669"/>
    <property type="project" value="TreeGrafter"/>
</dbReference>
<accession>A0A1Y2BI68</accession>
<keyword evidence="1" id="KW-0812">Transmembrane</keyword>
<evidence type="ECO:0008006" key="4">
    <source>
        <dbReference type="Google" id="ProtNLM"/>
    </source>
</evidence>
<dbReference type="PANTHER" id="PTHR28013:SF4">
    <property type="entry name" value="MARVEL DOMAIN-CONTAINING PROTEIN"/>
    <property type="match status" value="1"/>
</dbReference>
<dbReference type="InParanoid" id="A0A1Y2BI68"/>
<keyword evidence="1" id="KW-1133">Transmembrane helix</keyword>
<feature type="transmembrane region" description="Helical" evidence="1">
    <location>
        <begin position="169"/>
        <end position="189"/>
    </location>
</feature>
<evidence type="ECO:0000313" key="2">
    <source>
        <dbReference type="EMBL" id="ORY33795.1"/>
    </source>
</evidence>
<reference evidence="2 3" key="1">
    <citation type="submission" date="2016-07" db="EMBL/GenBank/DDBJ databases">
        <title>Pervasive Adenine N6-methylation of Active Genes in Fungi.</title>
        <authorList>
            <consortium name="DOE Joint Genome Institute"/>
            <person name="Mondo S.J."/>
            <person name="Dannebaum R.O."/>
            <person name="Kuo R.C."/>
            <person name="Labutti K."/>
            <person name="Haridas S."/>
            <person name="Kuo A."/>
            <person name="Salamov A."/>
            <person name="Ahrendt S.R."/>
            <person name="Lipzen A."/>
            <person name="Sullivan W."/>
            <person name="Andreopoulos W.B."/>
            <person name="Clum A."/>
            <person name="Lindquist E."/>
            <person name="Daum C."/>
            <person name="Ramamoorthy G.K."/>
            <person name="Gryganskyi A."/>
            <person name="Culley D."/>
            <person name="Magnuson J.K."/>
            <person name="James T.Y."/>
            <person name="O'Malley M.A."/>
            <person name="Stajich J.E."/>
            <person name="Spatafora J.W."/>
            <person name="Visel A."/>
            <person name="Grigoriev I.V."/>
        </authorList>
    </citation>
    <scope>NUCLEOTIDE SEQUENCE [LARGE SCALE GENOMIC DNA]</scope>
    <source>
        <strain evidence="2 3">68-887.2</strain>
    </source>
</reference>
<dbReference type="Proteomes" id="UP000193986">
    <property type="component" value="Unassembled WGS sequence"/>
</dbReference>
<dbReference type="AlphaFoldDB" id="A0A1Y2BI68"/>
<evidence type="ECO:0000256" key="1">
    <source>
        <dbReference type="SAM" id="Phobius"/>
    </source>
</evidence>
<feature type="transmembrane region" description="Helical" evidence="1">
    <location>
        <begin position="12"/>
        <end position="37"/>
    </location>
</feature>
<keyword evidence="3" id="KW-1185">Reference proteome</keyword>
<organism evidence="2 3">
    <name type="scientific">Naematelia encephala</name>
    <dbReference type="NCBI Taxonomy" id="71784"/>
    <lineage>
        <taxon>Eukaryota</taxon>
        <taxon>Fungi</taxon>
        <taxon>Dikarya</taxon>
        <taxon>Basidiomycota</taxon>
        <taxon>Agaricomycotina</taxon>
        <taxon>Tremellomycetes</taxon>
        <taxon>Tremellales</taxon>
        <taxon>Naemateliaceae</taxon>
        <taxon>Naematelia</taxon>
    </lineage>
</organism>
<dbReference type="OrthoDB" id="2589196at2759"/>
<gene>
    <name evidence="2" type="ORF">BCR39DRAFT_579448</name>
</gene>
<protein>
    <recommendedName>
        <fullName evidence="4">Actin cortical patch SUR7/pH-response regulator pali</fullName>
    </recommendedName>
</protein>
<dbReference type="InterPro" id="IPR051380">
    <property type="entry name" value="pH-response_reg_palI/RIM9"/>
</dbReference>
<feature type="transmembrane region" description="Helical" evidence="1">
    <location>
        <begin position="91"/>
        <end position="115"/>
    </location>
</feature>